<dbReference type="PROSITE" id="PS01031">
    <property type="entry name" value="SHSP"/>
    <property type="match status" value="1"/>
</dbReference>
<protein>
    <submittedName>
        <fullName evidence="4">Hsp20/alpha crystallin family protein</fullName>
    </submittedName>
</protein>
<name>A0A9D0ZMK3_9FIRM</name>
<dbReference type="SUPFAM" id="SSF49764">
    <property type="entry name" value="HSP20-like chaperones"/>
    <property type="match status" value="1"/>
</dbReference>
<evidence type="ECO:0000256" key="2">
    <source>
        <dbReference type="RuleBase" id="RU003616"/>
    </source>
</evidence>
<dbReference type="InterPro" id="IPR008978">
    <property type="entry name" value="HSP20-like_chaperone"/>
</dbReference>
<evidence type="ECO:0000259" key="3">
    <source>
        <dbReference type="PROSITE" id="PS01031"/>
    </source>
</evidence>
<feature type="domain" description="SHSP" evidence="3">
    <location>
        <begin position="32"/>
        <end position="144"/>
    </location>
</feature>
<dbReference type="CDD" id="cd06471">
    <property type="entry name" value="ACD_LpsHSP_like"/>
    <property type="match status" value="1"/>
</dbReference>
<comment type="similarity">
    <text evidence="1 2">Belongs to the small heat shock protein (HSP20) family.</text>
</comment>
<organism evidence="4 5">
    <name type="scientific">Candidatus Pullichristensenella stercorigallinarum</name>
    <dbReference type="NCBI Taxonomy" id="2840909"/>
    <lineage>
        <taxon>Bacteria</taxon>
        <taxon>Bacillati</taxon>
        <taxon>Bacillota</taxon>
        <taxon>Clostridia</taxon>
        <taxon>Candidatus Pullichristensenella</taxon>
    </lineage>
</organism>
<dbReference type="Gene3D" id="2.60.40.790">
    <property type="match status" value="1"/>
</dbReference>
<dbReference type="AlphaFoldDB" id="A0A9D0ZMK3"/>
<reference evidence="4" key="2">
    <citation type="journal article" date="2021" name="PeerJ">
        <title>Extensive microbial diversity within the chicken gut microbiome revealed by metagenomics and culture.</title>
        <authorList>
            <person name="Gilroy R."/>
            <person name="Ravi A."/>
            <person name="Getino M."/>
            <person name="Pursley I."/>
            <person name="Horton D.L."/>
            <person name="Alikhan N.F."/>
            <person name="Baker D."/>
            <person name="Gharbi K."/>
            <person name="Hall N."/>
            <person name="Watson M."/>
            <person name="Adriaenssens E.M."/>
            <person name="Foster-Nyarko E."/>
            <person name="Jarju S."/>
            <person name="Secka A."/>
            <person name="Antonio M."/>
            <person name="Oren A."/>
            <person name="Chaudhuri R.R."/>
            <person name="La Ragione R."/>
            <person name="Hildebrand F."/>
            <person name="Pallen M.J."/>
        </authorList>
    </citation>
    <scope>NUCLEOTIDE SEQUENCE</scope>
    <source>
        <strain evidence="4">ChiSjej6B24-2974</strain>
    </source>
</reference>
<evidence type="ECO:0000313" key="4">
    <source>
        <dbReference type="EMBL" id="HIQ83185.1"/>
    </source>
</evidence>
<proteinExistence type="inferred from homology"/>
<reference evidence="4" key="1">
    <citation type="submission" date="2020-10" db="EMBL/GenBank/DDBJ databases">
        <authorList>
            <person name="Gilroy R."/>
        </authorList>
    </citation>
    <scope>NUCLEOTIDE SEQUENCE</scope>
    <source>
        <strain evidence="4">ChiSjej6B24-2974</strain>
    </source>
</reference>
<dbReference type="InterPro" id="IPR031107">
    <property type="entry name" value="Small_HSP"/>
</dbReference>
<comment type="caution">
    <text evidence="4">The sequence shown here is derived from an EMBL/GenBank/DDBJ whole genome shotgun (WGS) entry which is preliminary data.</text>
</comment>
<evidence type="ECO:0000256" key="1">
    <source>
        <dbReference type="PROSITE-ProRule" id="PRU00285"/>
    </source>
</evidence>
<dbReference type="InterPro" id="IPR002068">
    <property type="entry name" value="A-crystallin/Hsp20_dom"/>
</dbReference>
<dbReference type="Proteomes" id="UP000824260">
    <property type="component" value="Unassembled WGS sequence"/>
</dbReference>
<evidence type="ECO:0000313" key="5">
    <source>
        <dbReference type="Proteomes" id="UP000824260"/>
    </source>
</evidence>
<sequence>MSTLIPYRYRNQLTRPETTSFMDDFFRPFFGLDNFTSTFSVDVKDEGDKYVLEADLPGVKREDVNVDVNDGVLTISAEWNTEKKENRQHGYVINERRSGRASRSFTLENVKEDEISAEYKDGVLRLTMPKINETEKSPRRIEIQ</sequence>
<dbReference type="Pfam" id="PF00011">
    <property type="entry name" value="HSP20"/>
    <property type="match status" value="1"/>
</dbReference>
<dbReference type="EMBL" id="DVFZ01000086">
    <property type="protein sequence ID" value="HIQ83185.1"/>
    <property type="molecule type" value="Genomic_DNA"/>
</dbReference>
<accession>A0A9D0ZMK3</accession>
<gene>
    <name evidence="4" type="ORF">IAA52_08795</name>
</gene>
<dbReference type="PANTHER" id="PTHR11527">
    <property type="entry name" value="HEAT-SHOCK PROTEIN 20 FAMILY MEMBER"/>
    <property type="match status" value="1"/>
</dbReference>